<dbReference type="OrthoDB" id="9800445at2"/>
<dbReference type="InterPro" id="IPR002869">
    <property type="entry name" value="Pyrv_flavodox_OxRed_cen"/>
</dbReference>
<organism evidence="3 4">
    <name type="scientific">Pseudothauera lacus</name>
    <dbReference type="NCBI Taxonomy" id="2136175"/>
    <lineage>
        <taxon>Bacteria</taxon>
        <taxon>Pseudomonadati</taxon>
        <taxon>Pseudomonadota</taxon>
        <taxon>Betaproteobacteria</taxon>
        <taxon>Rhodocyclales</taxon>
        <taxon>Zoogloeaceae</taxon>
        <taxon>Pseudothauera</taxon>
    </lineage>
</organism>
<dbReference type="PANTHER" id="PTHR43854">
    <property type="entry name" value="INDOLEPYRUVATE OXIDOREDUCTASE SUBUNIT IORB"/>
    <property type="match status" value="1"/>
</dbReference>
<dbReference type="EMBL" id="PZKC01000003">
    <property type="protein sequence ID" value="PTD97265.1"/>
    <property type="molecule type" value="Genomic_DNA"/>
</dbReference>
<accession>A0A2T4IHL1</accession>
<comment type="caution">
    <text evidence="3">The sequence shown here is derived from an EMBL/GenBank/DDBJ whole genome shotgun (WGS) entry which is preliminary data.</text>
</comment>
<protein>
    <submittedName>
        <fullName evidence="3">Indolepyruvate oxidoreductase subunit beta</fullName>
    </submittedName>
</protein>
<dbReference type="InterPro" id="IPR019752">
    <property type="entry name" value="Pyrv/ketoisovalerate_OxRed_cat"/>
</dbReference>
<proteinExistence type="predicted"/>
<dbReference type="SUPFAM" id="SSF53323">
    <property type="entry name" value="Pyruvate-ferredoxin oxidoreductase, PFOR, domain III"/>
    <property type="match status" value="1"/>
</dbReference>
<evidence type="ECO:0000313" key="3">
    <source>
        <dbReference type="EMBL" id="PTD97265.1"/>
    </source>
</evidence>
<evidence type="ECO:0000256" key="1">
    <source>
        <dbReference type="ARBA" id="ARBA00023002"/>
    </source>
</evidence>
<dbReference type="InterPro" id="IPR052198">
    <property type="entry name" value="IorB_Oxidoreductase"/>
</dbReference>
<dbReference type="AlphaFoldDB" id="A0A2T4IHL1"/>
<name>A0A2T4IHL1_9RHOO</name>
<dbReference type="Gene3D" id="3.40.920.10">
    <property type="entry name" value="Pyruvate-ferredoxin oxidoreductase, PFOR, domain III"/>
    <property type="match status" value="1"/>
</dbReference>
<dbReference type="NCBIfam" id="NF005322">
    <property type="entry name" value="PRK06853.1-2"/>
    <property type="match status" value="1"/>
</dbReference>
<feature type="domain" description="Pyruvate/ketoisovalerate oxidoreductase catalytic" evidence="2">
    <location>
        <begin position="16"/>
        <end position="195"/>
    </location>
</feature>
<evidence type="ECO:0000259" key="2">
    <source>
        <dbReference type="Pfam" id="PF01558"/>
    </source>
</evidence>
<sequence>MSASNKTTNILVCGTGGQGVMTATEILAEAALSLGFDAKKTEVAGMSQRGGVVTSHLRFGAQVLSPQIVAGEADLLVGFEAAEALRWVHMLRPGAAVLMNVGRLVPPVVNIGLFAYPEDPVAQIRALGLEVHAFDASALAQQLGNIRLGNTVMLGAMADRLPFPAEVLREAVLARFASRKPQLVDVNRQAFELGRRAVAEEALAA</sequence>
<dbReference type="PANTHER" id="PTHR43854:SF1">
    <property type="entry name" value="INDOLEPYRUVATE OXIDOREDUCTASE SUBUNIT IORB"/>
    <property type="match status" value="1"/>
</dbReference>
<keyword evidence="1" id="KW-0560">Oxidoreductase</keyword>
<reference evidence="3 4" key="1">
    <citation type="submission" date="2018-03" db="EMBL/GenBank/DDBJ databases">
        <authorList>
            <person name="Keele B.F."/>
        </authorList>
    </citation>
    <scope>NUCLEOTIDE SEQUENCE [LARGE SCALE GENOMIC DNA]</scope>
    <source>
        <strain evidence="3 4">D20</strain>
    </source>
</reference>
<dbReference type="Pfam" id="PF01558">
    <property type="entry name" value="POR"/>
    <property type="match status" value="1"/>
</dbReference>
<keyword evidence="4" id="KW-1185">Reference proteome</keyword>
<dbReference type="RefSeq" id="WP_107492467.1">
    <property type="nucleotide sequence ID" value="NZ_PZKC01000003.1"/>
</dbReference>
<dbReference type="GO" id="GO:0016903">
    <property type="term" value="F:oxidoreductase activity, acting on the aldehyde or oxo group of donors"/>
    <property type="evidence" value="ECO:0007669"/>
    <property type="project" value="InterPro"/>
</dbReference>
<reference evidence="3 4" key="2">
    <citation type="submission" date="2018-04" db="EMBL/GenBank/DDBJ databases">
        <title>Thauera lacus sp. nov., isolated from an saline lake in Inner Mongolia, China.</title>
        <authorList>
            <person name="Liang Q.-Y."/>
        </authorList>
    </citation>
    <scope>NUCLEOTIDE SEQUENCE [LARGE SCALE GENOMIC DNA]</scope>
    <source>
        <strain evidence="3 4">D20</strain>
    </source>
</reference>
<evidence type="ECO:0000313" key="4">
    <source>
        <dbReference type="Proteomes" id="UP000241193"/>
    </source>
</evidence>
<keyword evidence="3" id="KW-0670">Pyruvate</keyword>
<dbReference type="Proteomes" id="UP000241193">
    <property type="component" value="Unassembled WGS sequence"/>
</dbReference>
<gene>
    <name evidence="3" type="ORF">C8261_04425</name>
</gene>